<evidence type="ECO:0000313" key="1">
    <source>
        <dbReference type="EMBL" id="MDR6804294.1"/>
    </source>
</evidence>
<evidence type="ECO:0000313" key="2">
    <source>
        <dbReference type="Proteomes" id="UP001264980"/>
    </source>
</evidence>
<comment type="caution">
    <text evidence="1">The sequence shown here is derived from an EMBL/GenBank/DDBJ whole genome shotgun (WGS) entry which is preliminary data.</text>
</comment>
<gene>
    <name evidence="1" type="ORF">J2W84_001331</name>
</gene>
<keyword evidence="2" id="KW-1185">Reference proteome</keyword>
<organism evidence="1 2">
    <name type="scientific">Dyadobacter fermentans</name>
    <dbReference type="NCBI Taxonomy" id="94254"/>
    <lineage>
        <taxon>Bacteria</taxon>
        <taxon>Pseudomonadati</taxon>
        <taxon>Bacteroidota</taxon>
        <taxon>Cytophagia</taxon>
        <taxon>Cytophagales</taxon>
        <taxon>Spirosomataceae</taxon>
        <taxon>Dyadobacter</taxon>
    </lineage>
</organism>
<dbReference type="Proteomes" id="UP001264980">
    <property type="component" value="Unassembled WGS sequence"/>
</dbReference>
<accession>A0ABU1QUE9</accession>
<reference evidence="1 2" key="1">
    <citation type="submission" date="2023-07" db="EMBL/GenBank/DDBJ databases">
        <title>Sorghum-associated microbial communities from plants grown in Nebraska, USA.</title>
        <authorList>
            <person name="Schachtman D."/>
        </authorList>
    </citation>
    <scope>NUCLEOTIDE SEQUENCE [LARGE SCALE GENOMIC DNA]</scope>
    <source>
        <strain evidence="1 2">BE57</strain>
    </source>
</reference>
<dbReference type="EMBL" id="JAVDTI010000001">
    <property type="protein sequence ID" value="MDR6804294.1"/>
    <property type="molecule type" value="Genomic_DNA"/>
</dbReference>
<sequence length="34" mass="4233">MHCHTSDYRYNYLLLLYINIIHAIPYKHLQTRNN</sequence>
<proteinExistence type="predicted"/>
<name>A0ABU1QUE9_9BACT</name>
<protein>
    <submittedName>
        <fullName evidence="1">Uncharacterized protein</fullName>
    </submittedName>
</protein>